<evidence type="ECO:0000313" key="3">
    <source>
        <dbReference type="Proteomes" id="UP000189956"/>
    </source>
</evidence>
<dbReference type="PROSITE" id="PS51257">
    <property type="entry name" value="PROKAR_LIPOPROTEIN"/>
    <property type="match status" value="1"/>
</dbReference>
<feature type="domain" description="Outer membrane protein beta-barrel" evidence="1">
    <location>
        <begin position="22"/>
        <end position="131"/>
    </location>
</feature>
<dbReference type="EMBL" id="FUWL01000006">
    <property type="protein sequence ID" value="SJZ49537.1"/>
    <property type="molecule type" value="Genomic_DNA"/>
</dbReference>
<proteinExistence type="predicted"/>
<name>A0A1T4L4P6_PORCN</name>
<protein>
    <submittedName>
        <fullName evidence="2">Outer membrane protein beta-barrel domain-containing protein</fullName>
    </submittedName>
</protein>
<dbReference type="Proteomes" id="UP000189956">
    <property type="component" value="Unassembled WGS sequence"/>
</dbReference>
<dbReference type="Pfam" id="PF13568">
    <property type="entry name" value="OMP_b-brl_2"/>
    <property type="match status" value="1"/>
</dbReference>
<dbReference type="SUPFAM" id="SSF103515">
    <property type="entry name" value="Autotransporter"/>
    <property type="match status" value="1"/>
</dbReference>
<reference evidence="2 3" key="1">
    <citation type="submission" date="2017-02" db="EMBL/GenBank/DDBJ databases">
        <authorList>
            <person name="Peterson S.W."/>
        </authorList>
    </citation>
    <scope>NUCLEOTIDE SEQUENCE [LARGE SCALE GENOMIC DNA]</scope>
    <source>
        <strain evidence="2 3">ATCC 700135</strain>
    </source>
</reference>
<dbReference type="AlphaFoldDB" id="A0A1T4L4P6"/>
<dbReference type="InterPro" id="IPR025665">
    <property type="entry name" value="Beta-barrel_OMP_2"/>
</dbReference>
<sequence length="227" mass="25190">MRQIIMTVVLVAMACGTAFGQWRKGVHLGVGHSDTSTEIKHKGAVSLTAGVLVEYQFHTGIVLHGELNYVNKGLSIQNRRENTVYRGLESYDFRLYYLELPLSVGYAFEMTDGVRVTPRIGMYVGYALGGAGQAIPQNLLPDYAPGSGGNRPNFGLQDALLQRHPYVFGSSPRQDIGGVAGIDGDISKRLRLSFDVGHSLFYPLSSYFEKNDKFYFRNITFSLAYLF</sequence>
<accession>A0A1T4L4P6</accession>
<gene>
    <name evidence="2" type="ORF">SAMN02745205_01022</name>
</gene>
<dbReference type="InterPro" id="IPR036709">
    <property type="entry name" value="Autotransporte_beta_dom_sf"/>
</dbReference>
<dbReference type="RefSeq" id="WP_078735701.1">
    <property type="nucleotide sequence ID" value="NZ_FUWL01000006.1"/>
</dbReference>
<evidence type="ECO:0000259" key="1">
    <source>
        <dbReference type="Pfam" id="PF13568"/>
    </source>
</evidence>
<organism evidence="2 3">
    <name type="scientific">Porphyromonas cangingivalis</name>
    <dbReference type="NCBI Taxonomy" id="36874"/>
    <lineage>
        <taxon>Bacteria</taxon>
        <taxon>Pseudomonadati</taxon>
        <taxon>Bacteroidota</taxon>
        <taxon>Bacteroidia</taxon>
        <taxon>Bacteroidales</taxon>
        <taxon>Porphyromonadaceae</taxon>
        <taxon>Porphyromonas</taxon>
    </lineage>
</organism>
<evidence type="ECO:0000313" key="2">
    <source>
        <dbReference type="EMBL" id="SJZ49537.1"/>
    </source>
</evidence>